<reference evidence="9" key="1">
    <citation type="journal article" date="2023" name="Mol. Phylogenet. Evol.">
        <title>Genome-scale phylogeny and comparative genomics of the fungal order Sordariales.</title>
        <authorList>
            <person name="Hensen N."/>
            <person name="Bonometti L."/>
            <person name="Westerberg I."/>
            <person name="Brannstrom I.O."/>
            <person name="Guillou S."/>
            <person name="Cros-Aarteil S."/>
            <person name="Calhoun S."/>
            <person name="Haridas S."/>
            <person name="Kuo A."/>
            <person name="Mondo S."/>
            <person name="Pangilinan J."/>
            <person name="Riley R."/>
            <person name="LaButti K."/>
            <person name="Andreopoulos B."/>
            <person name="Lipzen A."/>
            <person name="Chen C."/>
            <person name="Yan M."/>
            <person name="Daum C."/>
            <person name="Ng V."/>
            <person name="Clum A."/>
            <person name="Steindorff A."/>
            <person name="Ohm R.A."/>
            <person name="Martin F."/>
            <person name="Silar P."/>
            <person name="Natvig D.O."/>
            <person name="Lalanne C."/>
            <person name="Gautier V."/>
            <person name="Ament-Velasquez S.L."/>
            <person name="Kruys A."/>
            <person name="Hutchinson M.I."/>
            <person name="Powell A.J."/>
            <person name="Barry K."/>
            <person name="Miller A.N."/>
            <person name="Grigoriev I.V."/>
            <person name="Debuchy R."/>
            <person name="Gladieux P."/>
            <person name="Hiltunen Thoren M."/>
            <person name="Johannesson H."/>
        </authorList>
    </citation>
    <scope>NUCLEOTIDE SEQUENCE</scope>
    <source>
        <strain evidence="9">CBS 532.94</strain>
    </source>
</reference>
<reference evidence="9" key="2">
    <citation type="submission" date="2023-05" db="EMBL/GenBank/DDBJ databases">
        <authorList>
            <consortium name="Lawrence Berkeley National Laboratory"/>
            <person name="Steindorff A."/>
            <person name="Hensen N."/>
            <person name="Bonometti L."/>
            <person name="Westerberg I."/>
            <person name="Brannstrom I.O."/>
            <person name="Guillou S."/>
            <person name="Cros-Aarteil S."/>
            <person name="Calhoun S."/>
            <person name="Haridas S."/>
            <person name="Kuo A."/>
            <person name="Mondo S."/>
            <person name="Pangilinan J."/>
            <person name="Riley R."/>
            <person name="Labutti K."/>
            <person name="Andreopoulos B."/>
            <person name="Lipzen A."/>
            <person name="Chen C."/>
            <person name="Yanf M."/>
            <person name="Daum C."/>
            <person name="Ng V."/>
            <person name="Clum A."/>
            <person name="Ohm R."/>
            <person name="Martin F."/>
            <person name="Silar P."/>
            <person name="Natvig D."/>
            <person name="Lalanne C."/>
            <person name="Gautier V."/>
            <person name="Ament-Velasquez S.L."/>
            <person name="Kruys A."/>
            <person name="Hutchinson M.I."/>
            <person name="Powell A.J."/>
            <person name="Barry K."/>
            <person name="Miller A.N."/>
            <person name="Grigoriev I.V."/>
            <person name="Debuchy R."/>
            <person name="Gladieux P."/>
            <person name="Thoren M.H."/>
            <person name="Johannesson H."/>
        </authorList>
    </citation>
    <scope>NUCLEOTIDE SEQUENCE</scope>
    <source>
        <strain evidence="9">CBS 532.94</strain>
    </source>
</reference>
<evidence type="ECO:0000256" key="7">
    <source>
        <dbReference type="ARBA" id="ARBA00023180"/>
    </source>
</evidence>
<accession>A0AAN7C1G7</accession>
<name>A0AAN7C1G7_9PEZI</name>
<comment type="subcellular location">
    <subcellularLocation>
        <location evidence="1">Membrane</location>
        <topology evidence="1">Single-pass membrane protein</topology>
    </subcellularLocation>
</comment>
<gene>
    <name evidence="9" type="ORF">C8A03DRAFT_19366</name>
</gene>
<dbReference type="AlphaFoldDB" id="A0AAN7C1G7"/>
<comment type="caution">
    <text evidence="9">The sequence shown here is derived from an EMBL/GenBank/DDBJ whole genome shotgun (WGS) entry which is preliminary data.</text>
</comment>
<dbReference type="PANTHER" id="PTHR33365">
    <property type="entry name" value="YALI0B05434P"/>
    <property type="match status" value="1"/>
</dbReference>
<evidence type="ECO:0000256" key="1">
    <source>
        <dbReference type="ARBA" id="ARBA00004167"/>
    </source>
</evidence>
<proteinExistence type="inferred from homology"/>
<keyword evidence="6" id="KW-0472">Membrane</keyword>
<dbReference type="GO" id="GO:0043386">
    <property type="term" value="P:mycotoxin biosynthetic process"/>
    <property type="evidence" value="ECO:0007669"/>
    <property type="project" value="InterPro"/>
</dbReference>
<dbReference type="InterPro" id="IPR021765">
    <property type="entry name" value="UstYa-like"/>
</dbReference>
<keyword evidence="10" id="KW-1185">Reference proteome</keyword>
<evidence type="ECO:0000313" key="9">
    <source>
        <dbReference type="EMBL" id="KAK4233593.1"/>
    </source>
</evidence>
<dbReference type="PANTHER" id="PTHR33365:SF4">
    <property type="entry name" value="CYCLOCHLOROTINE BIOSYNTHESIS PROTEIN O"/>
    <property type="match status" value="1"/>
</dbReference>
<dbReference type="Proteomes" id="UP001303760">
    <property type="component" value="Unassembled WGS sequence"/>
</dbReference>
<evidence type="ECO:0000256" key="3">
    <source>
        <dbReference type="ARBA" id="ARBA00022692"/>
    </source>
</evidence>
<evidence type="ECO:0000256" key="2">
    <source>
        <dbReference type="ARBA" id="ARBA00004685"/>
    </source>
</evidence>
<protein>
    <submittedName>
        <fullName evidence="9">Uncharacterized protein</fullName>
    </submittedName>
</protein>
<comment type="pathway">
    <text evidence="2">Mycotoxin biosynthesis.</text>
</comment>
<dbReference type="EMBL" id="MU860518">
    <property type="protein sequence ID" value="KAK4233593.1"/>
    <property type="molecule type" value="Genomic_DNA"/>
</dbReference>
<keyword evidence="3" id="KW-0812">Transmembrane</keyword>
<comment type="similarity">
    <text evidence="8">Belongs to the ustYa family.</text>
</comment>
<keyword evidence="7" id="KW-0325">Glycoprotein</keyword>
<evidence type="ECO:0000256" key="6">
    <source>
        <dbReference type="ARBA" id="ARBA00023136"/>
    </source>
</evidence>
<dbReference type="GO" id="GO:0016020">
    <property type="term" value="C:membrane"/>
    <property type="evidence" value="ECO:0007669"/>
    <property type="project" value="UniProtKB-SubCell"/>
</dbReference>
<evidence type="ECO:0000256" key="8">
    <source>
        <dbReference type="ARBA" id="ARBA00035112"/>
    </source>
</evidence>
<keyword evidence="4" id="KW-1133">Transmembrane helix</keyword>
<organism evidence="9 10">
    <name type="scientific">Achaetomium macrosporum</name>
    <dbReference type="NCBI Taxonomy" id="79813"/>
    <lineage>
        <taxon>Eukaryota</taxon>
        <taxon>Fungi</taxon>
        <taxon>Dikarya</taxon>
        <taxon>Ascomycota</taxon>
        <taxon>Pezizomycotina</taxon>
        <taxon>Sordariomycetes</taxon>
        <taxon>Sordariomycetidae</taxon>
        <taxon>Sordariales</taxon>
        <taxon>Chaetomiaceae</taxon>
        <taxon>Achaetomium</taxon>
    </lineage>
</organism>
<evidence type="ECO:0000256" key="4">
    <source>
        <dbReference type="ARBA" id="ARBA00022989"/>
    </source>
</evidence>
<evidence type="ECO:0000313" key="10">
    <source>
        <dbReference type="Proteomes" id="UP001303760"/>
    </source>
</evidence>
<sequence length="66" mass="7390">HCLDYLRQSLMCNADVTLEDLDFGEGKALGSVTGWGTQHMCRDWERLRYWTEGANRGALLKGVGTS</sequence>
<feature type="non-terminal residue" evidence="9">
    <location>
        <position position="1"/>
    </location>
</feature>
<evidence type="ECO:0000256" key="5">
    <source>
        <dbReference type="ARBA" id="ARBA00023026"/>
    </source>
</evidence>
<dbReference type="Pfam" id="PF11807">
    <property type="entry name" value="UstYa"/>
    <property type="match status" value="1"/>
</dbReference>
<keyword evidence="5" id="KW-0843">Virulence</keyword>